<dbReference type="Pfam" id="PF03062">
    <property type="entry name" value="MBOAT"/>
    <property type="match status" value="1"/>
</dbReference>
<dbReference type="EMBL" id="CAJVPV010049902">
    <property type="protein sequence ID" value="CAG8776900.1"/>
    <property type="molecule type" value="Genomic_DNA"/>
</dbReference>
<organism evidence="19 20">
    <name type="scientific">Acaulospora morrowiae</name>
    <dbReference type="NCBI Taxonomy" id="94023"/>
    <lineage>
        <taxon>Eukaryota</taxon>
        <taxon>Fungi</taxon>
        <taxon>Fungi incertae sedis</taxon>
        <taxon>Mucoromycota</taxon>
        <taxon>Glomeromycotina</taxon>
        <taxon>Glomeromycetes</taxon>
        <taxon>Diversisporales</taxon>
        <taxon>Acaulosporaceae</taxon>
        <taxon>Acaulospora</taxon>
    </lineage>
</organism>
<evidence type="ECO:0000256" key="15">
    <source>
        <dbReference type="ARBA" id="ARBA00026120"/>
    </source>
</evidence>
<evidence type="ECO:0000256" key="1">
    <source>
        <dbReference type="ARBA" id="ARBA00004141"/>
    </source>
</evidence>
<evidence type="ECO:0000256" key="7">
    <source>
        <dbReference type="ARBA" id="ARBA00022824"/>
    </source>
</evidence>
<evidence type="ECO:0000256" key="3">
    <source>
        <dbReference type="ARBA" id="ARBA00005189"/>
    </source>
</evidence>
<dbReference type="OrthoDB" id="286734at2759"/>
<proteinExistence type="predicted"/>
<evidence type="ECO:0000256" key="9">
    <source>
        <dbReference type="ARBA" id="ARBA00023098"/>
    </source>
</evidence>
<keyword evidence="8" id="KW-1133">Transmembrane helix</keyword>
<evidence type="ECO:0000256" key="17">
    <source>
        <dbReference type="ARBA" id="ARBA00039721"/>
    </source>
</evidence>
<keyword evidence="4" id="KW-0444">Lipid biosynthesis</keyword>
<evidence type="ECO:0000256" key="18">
    <source>
        <dbReference type="SAM" id="MobiDB-lite"/>
    </source>
</evidence>
<keyword evidence="6" id="KW-0812">Transmembrane</keyword>
<keyword evidence="20" id="KW-1185">Reference proteome</keyword>
<feature type="non-terminal residue" evidence="19">
    <location>
        <position position="231"/>
    </location>
</feature>
<evidence type="ECO:0000256" key="10">
    <source>
        <dbReference type="ARBA" id="ARBA00023136"/>
    </source>
</evidence>
<protein>
    <recommendedName>
        <fullName evidence="17">Lysophospholipid acyltransferase 5</fullName>
        <ecNumber evidence="15">2.3.1.23</ecNumber>
        <ecNumber evidence="16">2.3.1.n6</ecNumber>
    </recommendedName>
</protein>
<dbReference type="EC" id="2.3.1.23" evidence="15"/>
<feature type="compositionally biased region" description="Polar residues" evidence="18">
    <location>
        <begin position="1"/>
        <end position="14"/>
    </location>
</feature>
<comment type="pathway">
    <text evidence="14">Phospholipid metabolism.</text>
</comment>
<keyword evidence="11" id="KW-0594">Phospholipid biosynthesis</keyword>
<gene>
    <name evidence="19" type="ORF">AMORRO_LOCUS16992</name>
</gene>
<dbReference type="GO" id="GO:0030258">
    <property type="term" value="P:lipid modification"/>
    <property type="evidence" value="ECO:0007669"/>
    <property type="project" value="TreeGrafter"/>
</dbReference>
<dbReference type="InterPro" id="IPR049941">
    <property type="entry name" value="LPLAT_7/PORCN-like"/>
</dbReference>
<keyword evidence="9" id="KW-0443">Lipid metabolism</keyword>
<feature type="non-terminal residue" evidence="19">
    <location>
        <position position="1"/>
    </location>
</feature>
<dbReference type="GO" id="GO:0047184">
    <property type="term" value="F:1-acylglycerophosphocholine O-acyltransferase activity"/>
    <property type="evidence" value="ECO:0007669"/>
    <property type="project" value="UniProtKB-EC"/>
</dbReference>
<dbReference type="Proteomes" id="UP000789342">
    <property type="component" value="Unassembled WGS sequence"/>
</dbReference>
<evidence type="ECO:0000256" key="8">
    <source>
        <dbReference type="ARBA" id="ARBA00022989"/>
    </source>
</evidence>
<evidence type="ECO:0000313" key="20">
    <source>
        <dbReference type="Proteomes" id="UP000789342"/>
    </source>
</evidence>
<evidence type="ECO:0000313" key="19">
    <source>
        <dbReference type="EMBL" id="CAG8776900.1"/>
    </source>
</evidence>
<keyword evidence="12" id="KW-1208">Phospholipid metabolism</keyword>
<sequence>PPVSSNDGNGTNDSPKPLAGQTKVEPNLVVRPPKQQISFEKNIQLPQLPSLFETIGYAHFFGSFLIGPQFSFHLYRKFLTVSLYPDASNVPPGSYKSALKSLTLGALYLGVHQIAVGYFPTSYLITPEYAAKPFIKRLAIMWCAGKFSFTKYLGIWTLAEGACILSGISFNGYDDNGKVEWNGLANVEKWKFEFATSLAQIIGSFNTNTNLWTKTYIFKRLIFLGNKNLST</sequence>
<evidence type="ECO:0000256" key="12">
    <source>
        <dbReference type="ARBA" id="ARBA00023264"/>
    </source>
</evidence>
<keyword evidence="7" id="KW-0256">Endoplasmic reticulum</keyword>
<comment type="subcellular location">
    <subcellularLocation>
        <location evidence="2">Endoplasmic reticulum</location>
    </subcellularLocation>
    <subcellularLocation>
        <location evidence="1">Membrane</location>
        <topology evidence="1">Multi-pass membrane protein</topology>
    </subcellularLocation>
</comment>
<keyword evidence="10" id="KW-0472">Membrane</keyword>
<dbReference type="GO" id="GO:0071617">
    <property type="term" value="F:lysophospholipid acyltransferase activity"/>
    <property type="evidence" value="ECO:0007669"/>
    <property type="project" value="TreeGrafter"/>
</dbReference>
<evidence type="ECO:0000256" key="13">
    <source>
        <dbReference type="ARBA" id="ARBA00023315"/>
    </source>
</evidence>
<dbReference type="InterPro" id="IPR004299">
    <property type="entry name" value="MBOAT_fam"/>
</dbReference>
<evidence type="ECO:0000256" key="4">
    <source>
        <dbReference type="ARBA" id="ARBA00022516"/>
    </source>
</evidence>
<keyword evidence="5" id="KW-0808">Transferase</keyword>
<dbReference type="PANTHER" id="PTHR13906:SF14">
    <property type="entry name" value="LYSOPHOSPHOLIPID ACYLTRANSFERASE 5"/>
    <property type="match status" value="1"/>
</dbReference>
<evidence type="ECO:0000256" key="5">
    <source>
        <dbReference type="ARBA" id="ARBA00022679"/>
    </source>
</evidence>
<comment type="pathway">
    <text evidence="3">Lipid metabolism.</text>
</comment>
<dbReference type="GO" id="GO:0006656">
    <property type="term" value="P:phosphatidylcholine biosynthetic process"/>
    <property type="evidence" value="ECO:0007669"/>
    <property type="project" value="TreeGrafter"/>
</dbReference>
<reference evidence="19" key="1">
    <citation type="submission" date="2021-06" db="EMBL/GenBank/DDBJ databases">
        <authorList>
            <person name="Kallberg Y."/>
            <person name="Tangrot J."/>
            <person name="Rosling A."/>
        </authorList>
    </citation>
    <scope>NUCLEOTIDE SEQUENCE</scope>
    <source>
        <strain evidence="19">CL551</strain>
    </source>
</reference>
<name>A0A9N9JFG9_9GLOM</name>
<keyword evidence="13" id="KW-0012">Acyltransferase</keyword>
<dbReference type="PANTHER" id="PTHR13906">
    <property type="entry name" value="PORCUPINE"/>
    <property type="match status" value="1"/>
</dbReference>
<evidence type="ECO:0000256" key="14">
    <source>
        <dbReference type="ARBA" id="ARBA00025707"/>
    </source>
</evidence>
<evidence type="ECO:0000256" key="6">
    <source>
        <dbReference type="ARBA" id="ARBA00022692"/>
    </source>
</evidence>
<comment type="caution">
    <text evidence="19">The sequence shown here is derived from an EMBL/GenBank/DDBJ whole genome shotgun (WGS) entry which is preliminary data.</text>
</comment>
<feature type="region of interest" description="Disordered" evidence="18">
    <location>
        <begin position="1"/>
        <end position="25"/>
    </location>
</feature>
<evidence type="ECO:0000256" key="16">
    <source>
        <dbReference type="ARBA" id="ARBA00038923"/>
    </source>
</evidence>
<dbReference type="GO" id="GO:0005783">
    <property type="term" value="C:endoplasmic reticulum"/>
    <property type="evidence" value="ECO:0007669"/>
    <property type="project" value="UniProtKB-SubCell"/>
</dbReference>
<evidence type="ECO:0000256" key="11">
    <source>
        <dbReference type="ARBA" id="ARBA00023209"/>
    </source>
</evidence>
<dbReference type="EC" id="2.3.1.n6" evidence="16"/>
<dbReference type="GO" id="GO:0016020">
    <property type="term" value="C:membrane"/>
    <property type="evidence" value="ECO:0007669"/>
    <property type="project" value="UniProtKB-SubCell"/>
</dbReference>
<dbReference type="AlphaFoldDB" id="A0A9N9JFG9"/>
<accession>A0A9N9JFG9</accession>
<evidence type="ECO:0000256" key="2">
    <source>
        <dbReference type="ARBA" id="ARBA00004240"/>
    </source>
</evidence>